<dbReference type="GO" id="GO:0016757">
    <property type="term" value="F:glycosyltransferase activity"/>
    <property type="evidence" value="ECO:0007669"/>
    <property type="project" value="UniProtKB-KW"/>
</dbReference>
<feature type="active site" description="Nucleophile" evidence="9">
    <location>
        <position position="182"/>
    </location>
</feature>
<comment type="caution">
    <text evidence="12">The sequence shown here is derived from an EMBL/GenBank/DDBJ whole genome shotgun (WGS) entry which is preliminary data.</text>
</comment>
<feature type="signal peptide" evidence="10">
    <location>
        <begin position="1"/>
        <end position="26"/>
    </location>
</feature>
<evidence type="ECO:0000256" key="6">
    <source>
        <dbReference type="ARBA" id="ARBA00022960"/>
    </source>
</evidence>
<dbReference type="GO" id="GO:0071972">
    <property type="term" value="F:peptidoglycan L,D-transpeptidase activity"/>
    <property type="evidence" value="ECO:0007669"/>
    <property type="project" value="TreeGrafter"/>
</dbReference>
<dbReference type="GO" id="GO:0018104">
    <property type="term" value="P:peptidoglycan-protein cross-linking"/>
    <property type="evidence" value="ECO:0007669"/>
    <property type="project" value="TreeGrafter"/>
</dbReference>
<keyword evidence="10" id="KW-0732">Signal</keyword>
<dbReference type="PANTHER" id="PTHR30582">
    <property type="entry name" value="L,D-TRANSPEPTIDASE"/>
    <property type="match status" value="1"/>
</dbReference>
<comment type="similarity">
    <text evidence="2">Belongs to the YkuD family.</text>
</comment>
<comment type="pathway">
    <text evidence="1 9">Cell wall biogenesis; peptidoglycan biosynthesis.</text>
</comment>
<dbReference type="GO" id="GO:0005576">
    <property type="term" value="C:extracellular region"/>
    <property type="evidence" value="ECO:0007669"/>
    <property type="project" value="TreeGrafter"/>
</dbReference>
<dbReference type="SUPFAM" id="SSF141523">
    <property type="entry name" value="L,D-transpeptidase catalytic domain-like"/>
    <property type="match status" value="1"/>
</dbReference>
<keyword evidence="7 9" id="KW-0573">Peptidoglycan synthesis</keyword>
<dbReference type="GO" id="GO:0008360">
    <property type="term" value="P:regulation of cell shape"/>
    <property type="evidence" value="ECO:0007669"/>
    <property type="project" value="UniProtKB-UniRule"/>
</dbReference>
<feature type="active site" description="Proton donor/acceptor" evidence="9">
    <location>
        <position position="166"/>
    </location>
</feature>
<dbReference type="RefSeq" id="WP_161138847.1">
    <property type="nucleotide sequence ID" value="NZ_SPKJ01000003.1"/>
</dbReference>
<dbReference type="InterPro" id="IPR038063">
    <property type="entry name" value="Transpep_catalytic_dom"/>
</dbReference>
<keyword evidence="3" id="KW-0328">Glycosyltransferase</keyword>
<dbReference type="InterPro" id="IPR005490">
    <property type="entry name" value="LD_TPept_cat_dom"/>
</dbReference>
<evidence type="ECO:0000313" key="13">
    <source>
        <dbReference type="Proteomes" id="UP000773614"/>
    </source>
</evidence>
<dbReference type="Proteomes" id="UP000773614">
    <property type="component" value="Unassembled WGS sequence"/>
</dbReference>
<feature type="domain" description="L,D-TPase catalytic" evidence="11">
    <location>
        <begin position="70"/>
        <end position="206"/>
    </location>
</feature>
<dbReference type="Pfam" id="PF03734">
    <property type="entry name" value="YkuD"/>
    <property type="match status" value="1"/>
</dbReference>
<protein>
    <submittedName>
        <fullName evidence="12">L,D-transpeptidase</fullName>
    </submittedName>
</protein>
<dbReference type="AlphaFoldDB" id="A0A964WS58"/>
<gene>
    <name evidence="12" type="ORF">E4O86_02060</name>
</gene>
<accession>A0A964WS58</accession>
<dbReference type="Gene3D" id="2.40.440.10">
    <property type="entry name" value="L,D-transpeptidase catalytic domain-like"/>
    <property type="match status" value="1"/>
</dbReference>
<feature type="chain" id="PRO_5037834964" evidence="10">
    <location>
        <begin position="27"/>
        <end position="206"/>
    </location>
</feature>
<dbReference type="CDD" id="cd16913">
    <property type="entry name" value="YkuD_like"/>
    <property type="match status" value="1"/>
</dbReference>
<dbReference type="PANTHER" id="PTHR30582:SF24">
    <property type="entry name" value="L,D-TRANSPEPTIDASE ERFK_SRFK-RELATED"/>
    <property type="match status" value="1"/>
</dbReference>
<keyword evidence="4" id="KW-0808">Transferase</keyword>
<keyword evidence="5" id="KW-0378">Hydrolase</keyword>
<evidence type="ECO:0000256" key="3">
    <source>
        <dbReference type="ARBA" id="ARBA00022676"/>
    </source>
</evidence>
<organism evidence="12 13">
    <name type="scientific">Propylenella binzhouense</name>
    <dbReference type="NCBI Taxonomy" id="2555902"/>
    <lineage>
        <taxon>Bacteria</taxon>
        <taxon>Pseudomonadati</taxon>
        <taxon>Pseudomonadota</taxon>
        <taxon>Alphaproteobacteria</taxon>
        <taxon>Hyphomicrobiales</taxon>
        <taxon>Propylenellaceae</taxon>
        <taxon>Propylenella</taxon>
    </lineage>
</organism>
<keyword evidence="13" id="KW-1185">Reference proteome</keyword>
<evidence type="ECO:0000313" key="12">
    <source>
        <dbReference type="EMBL" id="MYZ46505.1"/>
    </source>
</evidence>
<name>A0A964WS58_9HYPH</name>
<dbReference type="GO" id="GO:0071555">
    <property type="term" value="P:cell wall organization"/>
    <property type="evidence" value="ECO:0007669"/>
    <property type="project" value="UniProtKB-UniRule"/>
</dbReference>
<dbReference type="InterPro" id="IPR050979">
    <property type="entry name" value="LD-transpeptidase"/>
</dbReference>
<evidence type="ECO:0000256" key="5">
    <source>
        <dbReference type="ARBA" id="ARBA00022801"/>
    </source>
</evidence>
<dbReference type="PROSITE" id="PS52029">
    <property type="entry name" value="LD_TPASE"/>
    <property type="match status" value="1"/>
</dbReference>
<evidence type="ECO:0000259" key="11">
    <source>
        <dbReference type="PROSITE" id="PS52029"/>
    </source>
</evidence>
<evidence type="ECO:0000256" key="7">
    <source>
        <dbReference type="ARBA" id="ARBA00022984"/>
    </source>
</evidence>
<proteinExistence type="inferred from homology"/>
<evidence type="ECO:0000256" key="2">
    <source>
        <dbReference type="ARBA" id="ARBA00005992"/>
    </source>
</evidence>
<dbReference type="OrthoDB" id="9813664at2"/>
<dbReference type="EMBL" id="SPKJ01000003">
    <property type="protein sequence ID" value="MYZ46505.1"/>
    <property type="molecule type" value="Genomic_DNA"/>
</dbReference>
<dbReference type="FunFam" id="2.40.440.10:FF:000002">
    <property type="entry name" value="L,D-transpeptidase ErfK/SrfK"/>
    <property type="match status" value="1"/>
</dbReference>
<evidence type="ECO:0000256" key="9">
    <source>
        <dbReference type="PROSITE-ProRule" id="PRU01373"/>
    </source>
</evidence>
<keyword evidence="8 9" id="KW-0961">Cell wall biogenesis/degradation</keyword>
<evidence type="ECO:0000256" key="4">
    <source>
        <dbReference type="ARBA" id="ARBA00022679"/>
    </source>
</evidence>
<reference evidence="12" key="1">
    <citation type="submission" date="2019-03" db="EMBL/GenBank/DDBJ databases">
        <title>Afifella sp. nov., isolated from activated sludge.</title>
        <authorList>
            <person name="Li Q."/>
            <person name="Liu Y."/>
        </authorList>
    </citation>
    <scope>NUCLEOTIDE SEQUENCE</scope>
    <source>
        <strain evidence="12">L72</strain>
    </source>
</reference>
<keyword evidence="6 9" id="KW-0133">Cell shape</keyword>
<sequence length="206" mass="22631">MQTKRAARALCLGAAFSVLLPVVADAQVTRFYDPSTRSFLTYDPAPRRSWSVPAEFRRQIVPFPTEEAPGTIIIDSASKHLYFVLAGGEAIRYGIGVGREGFGWHGVVRVGAKAEWPTWTPPSEMIAREPTLAQYSGGMPGGPDNPLGARALYLFDGGRDTMYRIHGTNEPWTIGHNVSSGCIRMMNHDVMELHYLAKVGAKVIVR</sequence>
<evidence type="ECO:0000256" key="10">
    <source>
        <dbReference type="SAM" id="SignalP"/>
    </source>
</evidence>
<evidence type="ECO:0000256" key="1">
    <source>
        <dbReference type="ARBA" id="ARBA00004752"/>
    </source>
</evidence>
<evidence type="ECO:0000256" key="8">
    <source>
        <dbReference type="ARBA" id="ARBA00023316"/>
    </source>
</evidence>